<protein>
    <submittedName>
        <fullName evidence="4">PAS domain-containing protein</fullName>
    </submittedName>
</protein>
<name>A0A0B5DPP2_9ACTN</name>
<evidence type="ECO:0000313" key="6">
    <source>
        <dbReference type="Proteomes" id="UP000325763"/>
    </source>
</evidence>
<dbReference type="OrthoDB" id="118142at2"/>
<dbReference type="EMBL" id="CP009313">
    <property type="protein sequence ID" value="AJE43240.1"/>
    <property type="molecule type" value="Genomic_DNA"/>
</dbReference>
<evidence type="ECO:0000313" key="5">
    <source>
        <dbReference type="Proteomes" id="UP000031526"/>
    </source>
</evidence>
<evidence type="ECO:0000256" key="1">
    <source>
        <dbReference type="SAM" id="MobiDB-lite"/>
    </source>
</evidence>
<dbReference type="GO" id="GO:0006355">
    <property type="term" value="P:regulation of DNA-templated transcription"/>
    <property type="evidence" value="ECO:0007669"/>
    <property type="project" value="InterPro"/>
</dbReference>
<dbReference type="HOGENOM" id="CLU_1019119_0_0_11"/>
<feature type="region of interest" description="Disordered" evidence="1">
    <location>
        <begin position="45"/>
        <end position="123"/>
    </location>
</feature>
<dbReference type="InterPro" id="IPR013767">
    <property type="entry name" value="PAS_fold"/>
</dbReference>
<proteinExistence type="predicted"/>
<feature type="domain" description="PAS fold" evidence="2">
    <location>
        <begin position="31"/>
        <end position="69"/>
    </location>
</feature>
<reference evidence="3 5" key="2">
    <citation type="journal article" date="2016" name="Appl. Microbiol. Biotechnol.">
        <title>Exploiting the genome sequence of Streptomyces nodosus for enhanced antibiotic production.</title>
        <authorList>
            <person name="Sweeney P."/>
            <person name="Murphy C.D."/>
            <person name="Caffrey P."/>
        </authorList>
    </citation>
    <scope>NUCLEOTIDE SEQUENCE [LARGE SCALE GENOMIC DNA]</scope>
    <source>
        <strain evidence="3 5">ATCC 14899</strain>
    </source>
</reference>
<dbReference type="InterPro" id="IPR000014">
    <property type="entry name" value="PAS"/>
</dbReference>
<feature type="compositionally biased region" description="Low complexity" evidence="1">
    <location>
        <begin position="96"/>
        <end position="105"/>
    </location>
</feature>
<dbReference type="CDD" id="cd00130">
    <property type="entry name" value="PAS"/>
    <property type="match status" value="1"/>
</dbReference>
<gene>
    <name evidence="4" type="ORF">CP978_27145</name>
    <name evidence="3" type="ORF">SNOD_26865</name>
</gene>
<dbReference type="EMBL" id="CP023747">
    <property type="protein sequence ID" value="QEV41741.1"/>
    <property type="molecule type" value="Genomic_DNA"/>
</dbReference>
<reference evidence="5" key="1">
    <citation type="submission" date="2014-09" db="EMBL/GenBank/DDBJ databases">
        <title>Sequence of the Streptomyces nodosus genome.</title>
        <authorList>
            <person name="Sweeney P."/>
            <person name="Stephens N."/>
            <person name="Murphy C."/>
            <person name="Caffrey P."/>
        </authorList>
    </citation>
    <scope>NUCLEOTIDE SEQUENCE [LARGE SCALE GENOMIC DNA]</scope>
    <source>
        <strain evidence="5">ATCC 14899</strain>
    </source>
</reference>
<dbReference type="Proteomes" id="UP000325763">
    <property type="component" value="Chromosome"/>
</dbReference>
<evidence type="ECO:0000259" key="2">
    <source>
        <dbReference type="Pfam" id="PF00989"/>
    </source>
</evidence>
<feature type="compositionally biased region" description="Low complexity" evidence="1">
    <location>
        <begin position="12"/>
        <end position="25"/>
    </location>
</feature>
<dbReference type="STRING" id="40318.SNOD_26865"/>
<dbReference type="KEGG" id="snq:CP978_27145"/>
<keyword evidence="5" id="KW-1185">Reference proteome</keyword>
<evidence type="ECO:0000313" key="3">
    <source>
        <dbReference type="EMBL" id="AJE43240.1"/>
    </source>
</evidence>
<feature type="region of interest" description="Disordered" evidence="1">
    <location>
        <begin position="224"/>
        <end position="273"/>
    </location>
</feature>
<dbReference type="Proteomes" id="UP000031526">
    <property type="component" value="Chromosome"/>
</dbReference>
<dbReference type="SUPFAM" id="SSF55785">
    <property type="entry name" value="PYP-like sensor domain (PAS domain)"/>
    <property type="match status" value="1"/>
</dbReference>
<dbReference type="InterPro" id="IPR035965">
    <property type="entry name" value="PAS-like_dom_sf"/>
</dbReference>
<feature type="region of interest" description="Disordered" evidence="1">
    <location>
        <begin position="1"/>
        <end position="30"/>
    </location>
</feature>
<feature type="compositionally biased region" description="Basic and acidic residues" evidence="1">
    <location>
        <begin position="250"/>
        <end position="273"/>
    </location>
</feature>
<accession>A0A0B5DPP2</accession>
<dbReference type="Pfam" id="PF00989">
    <property type="entry name" value="PAS"/>
    <property type="match status" value="1"/>
</dbReference>
<dbReference type="AlphaFoldDB" id="A0A0B5DPP2"/>
<evidence type="ECO:0000313" key="4">
    <source>
        <dbReference type="EMBL" id="QEV41741.1"/>
    </source>
</evidence>
<organism evidence="3 5">
    <name type="scientific">Streptomyces nodosus</name>
    <dbReference type="NCBI Taxonomy" id="40318"/>
    <lineage>
        <taxon>Bacteria</taxon>
        <taxon>Bacillati</taxon>
        <taxon>Actinomycetota</taxon>
        <taxon>Actinomycetes</taxon>
        <taxon>Kitasatosporales</taxon>
        <taxon>Streptomycetaceae</taxon>
        <taxon>Streptomyces</taxon>
    </lineage>
</organism>
<sequence length="273" mass="28278">MDHGTDKGAPFASPAGDGPAEDAPPGRVPLATVVVDRDRLVSHWSPRAGRLFGVPGKDAIGRPAADLLPVSGTLPEDEEGGPLEAPEAHDGPGPGRAPSSGGRLPHPAAGRARLSAPGGARGVPDGERVDVLWWAYPLVGPGPERLLVLAAEVDALHRDEGVAAGRIAPGFALHTDVPDAEELARGLPGALPGMSVGESARIAAHVLELGYPMVDFGRSDRVPVTPDWSAPRRGACRRRTARAEAPGRPVPEDLRDGGEDRPGTAARERLGCR</sequence>
<reference evidence="4 6" key="3">
    <citation type="submission" date="2017-09" db="EMBL/GenBank/DDBJ databases">
        <title>Streptomyces genome completion.</title>
        <authorList>
            <person name="Lee N."/>
            <person name="Cho B.-K."/>
        </authorList>
    </citation>
    <scope>NUCLEOTIDE SEQUENCE [LARGE SCALE GENOMIC DNA]</scope>
    <source>
        <strain evidence="4 6">ATCC 14899</strain>
    </source>
</reference>